<reference evidence="6 7" key="1">
    <citation type="submission" date="2009-08" db="EMBL/GenBank/DDBJ databases">
        <title>The Genome Sequence of Spizellomyces punctatus strain DAOM BR117.</title>
        <authorList>
            <consortium name="The Broad Institute Genome Sequencing Platform"/>
            <person name="Russ C."/>
            <person name="Cuomo C."/>
            <person name="Shea T."/>
            <person name="Young S.K."/>
            <person name="Zeng Q."/>
            <person name="Koehrsen M."/>
            <person name="Haas B."/>
            <person name="Borodovsky M."/>
            <person name="Guigo R."/>
            <person name="Alvarado L."/>
            <person name="Berlin A."/>
            <person name="Bochicchio J."/>
            <person name="Borenstein D."/>
            <person name="Chapman S."/>
            <person name="Chen Z."/>
            <person name="Engels R."/>
            <person name="Freedman E."/>
            <person name="Gellesch M."/>
            <person name="Goldberg J."/>
            <person name="Griggs A."/>
            <person name="Gujja S."/>
            <person name="Heiman D."/>
            <person name="Hepburn T."/>
            <person name="Howarth C."/>
            <person name="Jen D."/>
            <person name="Larson L."/>
            <person name="Lewis B."/>
            <person name="Mehta T."/>
            <person name="Park D."/>
            <person name="Pearson M."/>
            <person name="Roberts A."/>
            <person name="Saif S."/>
            <person name="Shenoy N."/>
            <person name="Sisk P."/>
            <person name="Stolte C."/>
            <person name="Sykes S."/>
            <person name="Thomson T."/>
            <person name="Walk T."/>
            <person name="White J."/>
            <person name="Yandava C."/>
            <person name="Burger G."/>
            <person name="Gray M.W."/>
            <person name="Holland P.W.H."/>
            <person name="King N."/>
            <person name="Lang F.B.F."/>
            <person name="Roger A.J."/>
            <person name="Ruiz-Trillo I."/>
            <person name="Lander E."/>
            <person name="Nusbaum C."/>
        </authorList>
    </citation>
    <scope>NUCLEOTIDE SEQUENCE [LARGE SCALE GENOMIC DNA]</scope>
    <source>
        <strain evidence="6 7">DAOM BR117</strain>
    </source>
</reference>
<evidence type="ECO:0000256" key="1">
    <source>
        <dbReference type="ARBA" id="ARBA00004232"/>
    </source>
</evidence>
<evidence type="ECO:0000256" key="3">
    <source>
        <dbReference type="ARBA" id="ARBA00022692"/>
    </source>
</evidence>
<organism evidence="6 7">
    <name type="scientific">Spizellomyces punctatus (strain DAOM BR117)</name>
    <dbReference type="NCBI Taxonomy" id="645134"/>
    <lineage>
        <taxon>Eukaryota</taxon>
        <taxon>Fungi</taxon>
        <taxon>Fungi incertae sedis</taxon>
        <taxon>Chytridiomycota</taxon>
        <taxon>Chytridiomycota incertae sedis</taxon>
        <taxon>Chytridiomycetes</taxon>
        <taxon>Spizellomycetales</taxon>
        <taxon>Spizellomycetaceae</taxon>
        <taxon>Spizellomyces</taxon>
    </lineage>
</organism>
<evidence type="ECO:0000313" key="7">
    <source>
        <dbReference type="Proteomes" id="UP000053201"/>
    </source>
</evidence>
<dbReference type="FunCoup" id="A0A0L0HKC8">
    <property type="interactions" value="442"/>
</dbReference>
<dbReference type="SUPFAM" id="SSF48371">
    <property type="entry name" value="ARM repeat"/>
    <property type="match status" value="1"/>
</dbReference>
<dbReference type="InterPro" id="IPR027193">
    <property type="entry name" value="Noc4"/>
</dbReference>
<dbReference type="Pfam" id="PF03914">
    <property type="entry name" value="CBF"/>
    <property type="match status" value="1"/>
</dbReference>
<evidence type="ECO:0000256" key="4">
    <source>
        <dbReference type="ARBA" id="ARBA00022989"/>
    </source>
</evidence>
<keyword evidence="3" id="KW-0812">Transmembrane</keyword>
<evidence type="ECO:0000256" key="2">
    <source>
        <dbReference type="ARBA" id="ARBA00007797"/>
    </source>
</evidence>
<dbReference type="RefSeq" id="XP_016609389.1">
    <property type="nucleotide sequence ID" value="XM_016751438.1"/>
</dbReference>
<evidence type="ECO:0000313" key="6">
    <source>
        <dbReference type="EMBL" id="KND01350.1"/>
    </source>
</evidence>
<name>A0A0L0HKC8_SPIPD</name>
<keyword evidence="4" id="KW-0472">Membrane</keyword>
<protein>
    <recommendedName>
        <fullName evidence="5">CCAAT-binding factor domain-containing protein</fullName>
    </recommendedName>
</protein>
<dbReference type="OMA" id="TDAYNSH"/>
<dbReference type="VEuPathDB" id="FungiDB:SPPG_03162"/>
<keyword evidence="7" id="KW-1185">Reference proteome</keyword>
<accession>A0A0L0HKC8</accession>
<proteinExistence type="inferred from homology"/>
<dbReference type="AlphaFoldDB" id="A0A0L0HKC8"/>
<dbReference type="PANTHER" id="PTHR12455:SF0">
    <property type="entry name" value="NUCLEOLAR COMPLEX PROTEIN 4 HOMOLOG"/>
    <property type="match status" value="1"/>
</dbReference>
<comment type="subcellular location">
    <subcellularLocation>
        <location evidence="1">Nucleus membrane</location>
        <topology evidence="1">Multi-pass membrane protein</topology>
    </subcellularLocation>
</comment>
<gene>
    <name evidence="6" type="ORF">SPPG_03162</name>
</gene>
<comment type="similarity">
    <text evidence="2">Belongs to the CBF/MAK21 family.</text>
</comment>
<dbReference type="Proteomes" id="UP000053201">
    <property type="component" value="Unassembled WGS sequence"/>
</dbReference>
<dbReference type="OrthoDB" id="10263185at2759"/>
<dbReference type="GO" id="GO:0042254">
    <property type="term" value="P:ribosome biogenesis"/>
    <property type="evidence" value="ECO:0007669"/>
    <property type="project" value="InterPro"/>
</dbReference>
<dbReference type="GeneID" id="27686697"/>
<dbReference type="InParanoid" id="A0A0L0HKC8"/>
<feature type="domain" description="CCAAT-binding factor" evidence="5">
    <location>
        <begin position="319"/>
        <end position="469"/>
    </location>
</feature>
<dbReference type="GO" id="GO:0032040">
    <property type="term" value="C:small-subunit processome"/>
    <property type="evidence" value="ECO:0007669"/>
    <property type="project" value="TreeGrafter"/>
</dbReference>
<dbReference type="STRING" id="645134.A0A0L0HKC8"/>
<sequence>MVAAKRKKGSATEIDAAGVRELAKECLETKGKLNNIVTLLELCESETEEIAYASFVSIGHVYATLLERGDFKKRRAARDVEEQDDVSTTVAKWLRENRSVYVQLAFSYLSHPEPAMQVAALESLMSVVKDESYQLKEFHNALYQQVVEKCVANDNMSEHLLENLTETINTYDDVRYYFYKDFGKILGSTLDNRNGIDSKMKTTSKRRKRSFATDKLPAVITTGFNILSRIRDPVEESELGTYLYESDSSREKKPVVASAKEHKRVFSECWLAFLRQSMSADMHKRVLLAMHKKIIPFLSKPTLLIDFLVDSYDHGGAVSILALNGLFTLVTEHNLDYPDFYTKLYALFDKNLLHVKYRSRFLRLVDLFLSSSQLPSYLVAAFIKKMLRLALNAPPAAIVTIIPFVYNLLKRHPACLCLIHREQSPEQVGKEAEDPYLVDEPNPALCKALESSLWELQTLKSHYLHTISGLVRVFEEPIAKQPSYDLEDFLDHSYATLFESEVKKKTVAASPALATHTEIVGIFEPVGRQISDFACFEL</sequence>
<dbReference type="GO" id="GO:0030692">
    <property type="term" value="C:Noc4p-Nop14p complex"/>
    <property type="evidence" value="ECO:0007669"/>
    <property type="project" value="TreeGrafter"/>
</dbReference>
<dbReference type="InterPro" id="IPR005612">
    <property type="entry name" value="CCAAT-binding_factor"/>
</dbReference>
<keyword evidence="4" id="KW-1133">Transmembrane helix</keyword>
<dbReference type="InterPro" id="IPR016024">
    <property type="entry name" value="ARM-type_fold"/>
</dbReference>
<dbReference type="EMBL" id="KQ257454">
    <property type="protein sequence ID" value="KND01350.1"/>
    <property type="molecule type" value="Genomic_DNA"/>
</dbReference>
<dbReference type="PANTHER" id="PTHR12455">
    <property type="entry name" value="NUCLEOLAR COMPLEX PROTEIN 4"/>
    <property type="match status" value="1"/>
</dbReference>
<dbReference type="eggNOG" id="KOG2154">
    <property type="taxonomic scope" value="Eukaryota"/>
</dbReference>
<dbReference type="GO" id="GO:0031965">
    <property type="term" value="C:nuclear membrane"/>
    <property type="evidence" value="ECO:0007669"/>
    <property type="project" value="UniProtKB-SubCell"/>
</dbReference>
<evidence type="ECO:0000259" key="5">
    <source>
        <dbReference type="Pfam" id="PF03914"/>
    </source>
</evidence>